<dbReference type="RefSeq" id="WP_353422946.1">
    <property type="nucleotide sequence ID" value="NZ_CP117826.1"/>
</dbReference>
<evidence type="ECO:0000313" key="1">
    <source>
        <dbReference type="EMBL" id="XCC61482.1"/>
    </source>
</evidence>
<protein>
    <recommendedName>
        <fullName evidence="2">4Fe4S-binding SPASM domain-containing protein</fullName>
    </recommendedName>
</protein>
<evidence type="ECO:0008006" key="2">
    <source>
        <dbReference type="Google" id="ProtNLM"/>
    </source>
</evidence>
<sequence length="68" mass="7886">MAGDVEYPSRVMCPLIDEMLSAGDCVAVTDITDGFIKERVLQDRFKEKENWREICEHCENRKYADDEA</sequence>
<accession>A0AAU8A6J3</accession>
<name>A0AAU8A6J3_9FIRM</name>
<dbReference type="AlphaFoldDB" id="A0AAU8A6J3"/>
<dbReference type="EMBL" id="CP117826">
    <property type="protein sequence ID" value="XCC61482.1"/>
    <property type="molecule type" value="Genomic_DNA"/>
</dbReference>
<proteinExistence type="predicted"/>
<reference evidence="1" key="1">
    <citation type="submission" date="2023-02" db="EMBL/GenBank/DDBJ databases">
        <title>Gut commensal Christensenella minuta modulates host metabolism via a new class of secondary bile acids.</title>
        <authorList>
            <person name="Liu C."/>
        </authorList>
    </citation>
    <scope>NUCLEOTIDE SEQUENCE</scope>
    <source>
        <strain evidence="1">CA70</strain>
    </source>
</reference>
<gene>
    <name evidence="1" type="ORF">PUP29_08055</name>
</gene>
<organism evidence="1">
    <name type="scientific">Christensenella massiliensis</name>
    <dbReference type="NCBI Taxonomy" id="1805714"/>
    <lineage>
        <taxon>Bacteria</taxon>
        <taxon>Bacillati</taxon>
        <taxon>Bacillota</taxon>
        <taxon>Clostridia</taxon>
        <taxon>Christensenellales</taxon>
        <taxon>Christensenellaceae</taxon>
        <taxon>Christensenella</taxon>
    </lineage>
</organism>